<organism evidence="1 2">
    <name type="scientific">Hominiventricola filiformis</name>
    <dbReference type="NCBI Taxonomy" id="2885352"/>
    <lineage>
        <taxon>Bacteria</taxon>
        <taxon>Bacillati</taxon>
        <taxon>Bacillota</taxon>
        <taxon>Clostridia</taxon>
        <taxon>Lachnospirales</taxon>
        <taxon>Lachnospiraceae</taxon>
        <taxon>Hominiventricola</taxon>
    </lineage>
</organism>
<evidence type="ECO:0000313" key="2">
    <source>
        <dbReference type="Proteomes" id="UP001198220"/>
    </source>
</evidence>
<dbReference type="Proteomes" id="UP001198220">
    <property type="component" value="Unassembled WGS sequence"/>
</dbReference>
<keyword evidence="2" id="KW-1185">Reference proteome</keyword>
<dbReference type="RefSeq" id="WP_308459833.1">
    <property type="nucleotide sequence ID" value="NZ_JAJEPS010000014.1"/>
</dbReference>
<comment type="caution">
    <text evidence="1">The sequence shown here is derived from an EMBL/GenBank/DDBJ whole genome shotgun (WGS) entry which is preliminary data.</text>
</comment>
<proteinExistence type="predicted"/>
<name>A0AAE3A6W8_9FIRM</name>
<evidence type="ECO:0000313" key="1">
    <source>
        <dbReference type="EMBL" id="MCC2127081.1"/>
    </source>
</evidence>
<dbReference type="EMBL" id="JAJEPS010000014">
    <property type="protein sequence ID" value="MCC2127081.1"/>
    <property type="molecule type" value="Genomic_DNA"/>
</dbReference>
<dbReference type="AlphaFoldDB" id="A0AAE3A6W8"/>
<accession>A0AAE3A6W8</accession>
<dbReference type="Gene3D" id="3.40.630.10">
    <property type="entry name" value="Zn peptidases"/>
    <property type="match status" value="2"/>
</dbReference>
<evidence type="ECO:0008006" key="3">
    <source>
        <dbReference type="Google" id="ProtNLM"/>
    </source>
</evidence>
<protein>
    <recommendedName>
        <fullName evidence="3">Amidohydrolase</fullName>
    </recommendedName>
</protein>
<sequence>MDTYIREQITNLRHTLHACPEISGQEKQTKETLQNFLTAHTSLELNDCGGGFYAAHREGAGNGIAFRAEHEKDLELLRETVWRTAKDLAGADGLGVEMEEQDVFPATENDPGCAAKVMGRCNGKPLEVPMRWSEDFGHYLKKCKGAFFGIGAGEDHAALHTIHYEYPDELLEHTAEVFLRLI</sequence>
<gene>
    <name evidence="1" type="ORF">LKD36_12975</name>
</gene>
<dbReference type="SUPFAM" id="SSF53187">
    <property type="entry name" value="Zn-dependent exopeptidases"/>
    <property type="match status" value="2"/>
</dbReference>
<dbReference type="Gene3D" id="3.30.70.360">
    <property type="match status" value="1"/>
</dbReference>
<reference evidence="1 2" key="1">
    <citation type="submission" date="2021-10" db="EMBL/GenBank/DDBJ databases">
        <title>Anaerobic single-cell dispensing facilitates the cultivation of human gut bacteria.</title>
        <authorList>
            <person name="Afrizal A."/>
        </authorList>
    </citation>
    <scope>NUCLEOTIDE SEQUENCE [LARGE SCALE GENOMIC DNA]</scope>
    <source>
        <strain evidence="1 2">CLA-AA-H276</strain>
    </source>
</reference>